<organism evidence="1 2">
    <name type="scientific">Mycolicibacterium vanbaalenii</name>
    <name type="common">Mycobacterium vanbaalenii</name>
    <dbReference type="NCBI Taxonomy" id="110539"/>
    <lineage>
        <taxon>Bacteria</taxon>
        <taxon>Bacillati</taxon>
        <taxon>Actinomycetota</taxon>
        <taxon>Actinomycetes</taxon>
        <taxon>Mycobacteriales</taxon>
        <taxon>Mycobacteriaceae</taxon>
        <taxon>Mycolicibacterium</taxon>
    </lineage>
</organism>
<protein>
    <submittedName>
        <fullName evidence="1">Uncharacterized protein</fullName>
    </submittedName>
</protein>
<dbReference type="AlphaFoldDB" id="A0A5S9R3K6"/>
<keyword evidence="2" id="KW-1185">Reference proteome</keyword>
<gene>
    <name evidence="1" type="ORF">AELLOGFF_04791</name>
</gene>
<dbReference type="OrthoDB" id="9757917at2"/>
<sequence length="114" mass="12533">MLDDLDNSAFDLAVTVNATDGCVQEWSITLNDQTICGSSEESRDDSISAMMNTEPGSECTIPEVGTIRVPHPQAAMAAAVMMLDSRHSYYLTHSVRLVPDSTEIREFLDPFFVC</sequence>
<proteinExistence type="predicted"/>
<evidence type="ECO:0000313" key="2">
    <source>
        <dbReference type="Proteomes" id="UP000430146"/>
    </source>
</evidence>
<dbReference type="RefSeq" id="WP_159232358.1">
    <property type="nucleotide sequence ID" value="NZ_CACSIP010000025.1"/>
</dbReference>
<accession>A0A5S9R3K6</accession>
<reference evidence="1 2" key="1">
    <citation type="submission" date="2019-11" db="EMBL/GenBank/DDBJ databases">
        <authorList>
            <person name="Holert J."/>
        </authorList>
    </citation>
    <scope>NUCLEOTIDE SEQUENCE [LARGE SCALE GENOMIC DNA]</scope>
    <source>
        <strain evidence="1">BC8_1</strain>
    </source>
</reference>
<evidence type="ECO:0000313" key="1">
    <source>
        <dbReference type="EMBL" id="CAA0126462.1"/>
    </source>
</evidence>
<dbReference type="EMBL" id="CACSIP010000025">
    <property type="protein sequence ID" value="CAA0126462.1"/>
    <property type="molecule type" value="Genomic_DNA"/>
</dbReference>
<dbReference type="Proteomes" id="UP000430146">
    <property type="component" value="Unassembled WGS sequence"/>
</dbReference>
<name>A0A5S9R3K6_MYCVN</name>